<protein>
    <submittedName>
        <fullName evidence="1">Uncharacterized protein</fullName>
    </submittedName>
</protein>
<comment type="caution">
    <text evidence="1">The sequence shown here is derived from an EMBL/GenBank/DDBJ whole genome shotgun (WGS) entry which is preliminary data.</text>
</comment>
<proteinExistence type="predicted"/>
<evidence type="ECO:0000313" key="1">
    <source>
        <dbReference type="EMBL" id="MFD1884522.1"/>
    </source>
</evidence>
<accession>A0ABW4REE3</accession>
<reference evidence="2" key="1">
    <citation type="journal article" date="2019" name="Int. J. Syst. Evol. Microbiol.">
        <title>The Global Catalogue of Microorganisms (GCM) 10K type strain sequencing project: providing services to taxonomists for standard genome sequencing and annotation.</title>
        <authorList>
            <consortium name="The Broad Institute Genomics Platform"/>
            <consortium name="The Broad Institute Genome Sequencing Center for Infectious Disease"/>
            <person name="Wu L."/>
            <person name="Ma J."/>
        </authorList>
    </citation>
    <scope>NUCLEOTIDE SEQUENCE [LARGE SCALE GENOMIC DNA]</scope>
    <source>
        <strain evidence="2">CCUG 54950</strain>
    </source>
</reference>
<dbReference type="RefSeq" id="WP_347324175.1">
    <property type="nucleotide sequence ID" value="NZ_JBCGUH010000003.1"/>
</dbReference>
<keyword evidence="2" id="KW-1185">Reference proteome</keyword>
<evidence type="ECO:0000313" key="2">
    <source>
        <dbReference type="Proteomes" id="UP001597233"/>
    </source>
</evidence>
<dbReference type="EMBL" id="JBHUEH010000010">
    <property type="protein sequence ID" value="MFD1884522.1"/>
    <property type="molecule type" value="Genomic_DNA"/>
</dbReference>
<dbReference type="Proteomes" id="UP001597233">
    <property type="component" value="Unassembled WGS sequence"/>
</dbReference>
<sequence length="175" mass="19044">MTVVHVSPPWYTVWNQIHSTIGQDASVTVEPLDTSHNPYVVEIVVKDADKGAALAAILVPSYPFGGVSVEVQVVDVSGKPYQPAVAKDIQGVANLFQTALKENPLFTSIEVRPYLPIQSSQVVFPIFAATVIQFYNDNMVDFYGNYNNTAAAVFHHILLQAVNGITVLASTKLNQ</sequence>
<gene>
    <name evidence="1" type="ORF">ACFSC9_03215</name>
</gene>
<name>A0ABW4REE3_9BACL</name>
<organism evidence="1 2">
    <name type="scientific">Paenibacillus wenxiniae</name>
    <dbReference type="NCBI Taxonomy" id="1636843"/>
    <lineage>
        <taxon>Bacteria</taxon>
        <taxon>Bacillati</taxon>
        <taxon>Bacillota</taxon>
        <taxon>Bacilli</taxon>
        <taxon>Bacillales</taxon>
        <taxon>Paenibacillaceae</taxon>
        <taxon>Paenibacillus</taxon>
    </lineage>
</organism>